<feature type="compositionally biased region" description="Low complexity" evidence="3">
    <location>
        <begin position="908"/>
        <end position="920"/>
    </location>
</feature>
<feature type="compositionally biased region" description="Basic and acidic residues" evidence="3">
    <location>
        <begin position="963"/>
        <end position="972"/>
    </location>
</feature>
<keyword evidence="4" id="KW-0472">Membrane</keyword>
<dbReference type="Pfam" id="PF24681">
    <property type="entry name" value="Kelch_KLHDC2_KLHL20_DRC7"/>
    <property type="match status" value="1"/>
</dbReference>
<name>M5GCZ8_DACPD</name>
<dbReference type="RefSeq" id="XP_040633419.1">
    <property type="nucleotide sequence ID" value="XM_040775665.1"/>
</dbReference>
<evidence type="ECO:0000256" key="2">
    <source>
        <dbReference type="ARBA" id="ARBA00022737"/>
    </source>
</evidence>
<accession>M5GCZ8</accession>
<keyword evidence="4" id="KW-0812">Transmembrane</keyword>
<proteinExistence type="predicted"/>
<protein>
    <recommendedName>
        <fullName evidence="8">Galactose oxidase</fullName>
    </recommendedName>
</protein>
<feature type="region of interest" description="Disordered" evidence="3">
    <location>
        <begin position="642"/>
        <end position="738"/>
    </location>
</feature>
<dbReference type="InterPro" id="IPR015915">
    <property type="entry name" value="Kelch-typ_b-propeller"/>
</dbReference>
<dbReference type="STRING" id="1858805.M5GCZ8"/>
<dbReference type="Proteomes" id="UP000030653">
    <property type="component" value="Unassembled WGS sequence"/>
</dbReference>
<dbReference type="AlphaFoldDB" id="M5GCZ8"/>
<feature type="signal peptide" evidence="5">
    <location>
        <begin position="1"/>
        <end position="17"/>
    </location>
</feature>
<evidence type="ECO:0008006" key="8">
    <source>
        <dbReference type="Google" id="ProtNLM"/>
    </source>
</evidence>
<feature type="transmembrane region" description="Helical" evidence="4">
    <location>
        <begin position="848"/>
        <end position="869"/>
    </location>
</feature>
<evidence type="ECO:0000256" key="3">
    <source>
        <dbReference type="SAM" id="MobiDB-lite"/>
    </source>
</evidence>
<dbReference type="EMBL" id="JH795855">
    <property type="protein sequence ID" value="EJU06525.1"/>
    <property type="molecule type" value="Genomic_DNA"/>
</dbReference>
<dbReference type="Gene3D" id="2.120.10.80">
    <property type="entry name" value="Kelch-type beta propeller"/>
    <property type="match status" value="1"/>
</dbReference>
<feature type="transmembrane region" description="Helical" evidence="4">
    <location>
        <begin position="820"/>
        <end position="842"/>
    </location>
</feature>
<feature type="transmembrane region" description="Helical" evidence="4">
    <location>
        <begin position="525"/>
        <end position="553"/>
    </location>
</feature>
<feature type="region of interest" description="Disordered" evidence="3">
    <location>
        <begin position="609"/>
        <end position="628"/>
    </location>
</feature>
<feature type="region of interest" description="Disordered" evidence="3">
    <location>
        <begin position="891"/>
        <end position="972"/>
    </location>
</feature>
<evidence type="ECO:0000256" key="1">
    <source>
        <dbReference type="ARBA" id="ARBA00022441"/>
    </source>
</evidence>
<dbReference type="GeneID" id="63690727"/>
<feature type="compositionally biased region" description="Polar residues" evidence="3">
    <location>
        <begin position="776"/>
        <end position="786"/>
    </location>
</feature>
<keyword evidence="1" id="KW-0880">Kelch repeat</keyword>
<keyword evidence="5" id="KW-0732">Signal</keyword>
<dbReference type="SUPFAM" id="SSF117281">
    <property type="entry name" value="Kelch motif"/>
    <property type="match status" value="1"/>
</dbReference>
<sequence>MAHTFFIALVYALVCSAQTAPSTNQVSPPLQWINLGSFASGTPPNPVKDALIGYDATSSKLIVFGGSSSAGQQTGETTMFDFKAVTWGPPNTPPGLGASPPARSLAIAGGDYAASYRSAFTMYGGLGTGGPLEDFWSFDFISQFWSEGTIDASVPGPGARYGASGGIDPLVSNAQQLTTSMIMVGGSDGTNFYNDVWELLITGTLSSNNVNMTIGTWNKLSPNNPNLAAAPLQGQANTVLPGSLVTIVGGCNTTASTLNNATCAIPTADALSFSSGNPANTPSWAQMSATCPGGRYGATLAPNLNTATSTFQQQAFMMFGWLDPLQWNGTSQGEVDILNAETGDWSRIIPSNGGSVPSPRYGAVAVSHSSVMVGSSDVAASDTVIFGGVDVATGTYLNELWLLRQFNAAVTSSTGTGWNGFGDGTIENDYNATGSGVSNNYLTQCLSYNPLPSTSTGTSTSSGSTPTTSGSGPTSGSSSGTFYPFDTAPSHKVLSAVSIAAFLPCLLMLRDASTPAPGSREMSMALVYLTSTFALIAYAVGVAGFALAFTSIYRVSQPLTTRSTSTSSIFLQTVHGQAGLALFICLYVLVPAWFGIMMCLRGMRSSKSVGPDSLSMMEKLPRDSTTASAINHDDIQRRYFDANNDNVVSPPPPSAEEPERKTRRTSSPTLVTTKIGDWVGSRRRRVSDSALTPTSPISSNSGNIHEDPDGTPPQAVQSFEVVNRPRRVSGPSRLMQNDYRRTHRKPMHSLSDVSWLERRGQIGGVAELDLVMTKANSSASHTQQHNGGPEFFPSPEMPSNPTTPGVPKLTYMRFPTTSTIVFRTFLFAVLTFACILALVALFQRGATWASAVFLVWTILFYIAVFALAWNGRPRPSSLAVVLARVREAGHHNSPPVHAQLPTQSPDMTRSLPSTRSPSRTGLGPYTYHQPPYHRAASREEDALSGSHYPMSVESGDEEEDDEQRQRQMELEMSNRDVVVMTVPRRQLKIVNA</sequence>
<evidence type="ECO:0000256" key="5">
    <source>
        <dbReference type="SAM" id="SignalP"/>
    </source>
</evidence>
<evidence type="ECO:0000313" key="7">
    <source>
        <dbReference type="Proteomes" id="UP000030653"/>
    </source>
</evidence>
<dbReference type="OMA" id="RGPYQHH"/>
<dbReference type="OrthoDB" id="10250130at2759"/>
<keyword evidence="7" id="KW-1185">Reference proteome</keyword>
<feature type="region of interest" description="Disordered" evidence="3">
    <location>
        <begin position="453"/>
        <end position="476"/>
    </location>
</feature>
<organism evidence="6 7">
    <name type="scientific">Dacryopinax primogenitus (strain DJM 731)</name>
    <name type="common">Brown rot fungus</name>
    <dbReference type="NCBI Taxonomy" id="1858805"/>
    <lineage>
        <taxon>Eukaryota</taxon>
        <taxon>Fungi</taxon>
        <taxon>Dikarya</taxon>
        <taxon>Basidiomycota</taxon>
        <taxon>Agaricomycotina</taxon>
        <taxon>Dacrymycetes</taxon>
        <taxon>Dacrymycetales</taxon>
        <taxon>Dacrymycetaceae</taxon>
        <taxon>Dacryopinax</taxon>
    </lineage>
</organism>
<keyword evidence="4" id="KW-1133">Transmembrane helix</keyword>
<evidence type="ECO:0000256" key="4">
    <source>
        <dbReference type="SAM" id="Phobius"/>
    </source>
</evidence>
<dbReference type="HOGENOM" id="CLU_014628_0_0_1"/>
<feature type="compositionally biased region" description="Polar residues" evidence="3">
    <location>
        <begin position="689"/>
        <end position="703"/>
    </location>
</feature>
<reference evidence="6 7" key="1">
    <citation type="journal article" date="2012" name="Science">
        <title>The Paleozoic origin of enzymatic lignin decomposition reconstructed from 31 fungal genomes.</title>
        <authorList>
            <person name="Floudas D."/>
            <person name="Binder M."/>
            <person name="Riley R."/>
            <person name="Barry K."/>
            <person name="Blanchette R.A."/>
            <person name="Henrissat B."/>
            <person name="Martinez A.T."/>
            <person name="Otillar R."/>
            <person name="Spatafora J.W."/>
            <person name="Yadav J.S."/>
            <person name="Aerts A."/>
            <person name="Benoit I."/>
            <person name="Boyd A."/>
            <person name="Carlson A."/>
            <person name="Copeland A."/>
            <person name="Coutinho P.M."/>
            <person name="de Vries R.P."/>
            <person name="Ferreira P."/>
            <person name="Findley K."/>
            <person name="Foster B."/>
            <person name="Gaskell J."/>
            <person name="Glotzer D."/>
            <person name="Gorecki P."/>
            <person name="Heitman J."/>
            <person name="Hesse C."/>
            <person name="Hori C."/>
            <person name="Igarashi K."/>
            <person name="Jurgens J.A."/>
            <person name="Kallen N."/>
            <person name="Kersten P."/>
            <person name="Kohler A."/>
            <person name="Kuees U."/>
            <person name="Kumar T.K.A."/>
            <person name="Kuo A."/>
            <person name="LaButti K."/>
            <person name="Larrondo L.F."/>
            <person name="Lindquist E."/>
            <person name="Ling A."/>
            <person name="Lombard V."/>
            <person name="Lucas S."/>
            <person name="Lundell T."/>
            <person name="Martin R."/>
            <person name="McLaughlin D.J."/>
            <person name="Morgenstern I."/>
            <person name="Morin E."/>
            <person name="Murat C."/>
            <person name="Nagy L.G."/>
            <person name="Nolan M."/>
            <person name="Ohm R.A."/>
            <person name="Patyshakuliyeva A."/>
            <person name="Rokas A."/>
            <person name="Ruiz-Duenas F.J."/>
            <person name="Sabat G."/>
            <person name="Salamov A."/>
            <person name="Samejima M."/>
            <person name="Schmutz J."/>
            <person name="Slot J.C."/>
            <person name="St John F."/>
            <person name="Stenlid J."/>
            <person name="Sun H."/>
            <person name="Sun S."/>
            <person name="Syed K."/>
            <person name="Tsang A."/>
            <person name="Wiebenga A."/>
            <person name="Young D."/>
            <person name="Pisabarro A."/>
            <person name="Eastwood D.C."/>
            <person name="Martin F."/>
            <person name="Cullen D."/>
            <person name="Grigoriev I.V."/>
            <person name="Hibbett D.S."/>
        </authorList>
    </citation>
    <scope>NUCLEOTIDE SEQUENCE [LARGE SCALE GENOMIC DNA]</scope>
    <source>
        <strain evidence="6 7">DJM-731 SS1</strain>
    </source>
</reference>
<feature type="chain" id="PRO_5004067750" description="Galactose oxidase" evidence="5">
    <location>
        <begin position="18"/>
        <end position="992"/>
    </location>
</feature>
<dbReference type="PANTHER" id="PTHR46093">
    <property type="entry name" value="ACYL-COA-BINDING DOMAIN-CONTAINING PROTEIN 5"/>
    <property type="match status" value="1"/>
</dbReference>
<evidence type="ECO:0000313" key="6">
    <source>
        <dbReference type="EMBL" id="EJU06525.1"/>
    </source>
</evidence>
<feature type="region of interest" description="Disordered" evidence="3">
    <location>
        <begin position="776"/>
        <end position="804"/>
    </location>
</feature>
<dbReference type="PANTHER" id="PTHR46093:SF4">
    <property type="entry name" value="GALACTOSE OXIDASE_KELCH REPEAT SUPERFAMILY PROTEIN"/>
    <property type="match status" value="1"/>
</dbReference>
<gene>
    <name evidence="6" type="ORF">DACRYDRAFT_61285</name>
</gene>
<keyword evidence="2" id="KW-0677">Repeat</keyword>
<feature type="transmembrane region" description="Helical" evidence="4">
    <location>
        <begin position="580"/>
        <end position="600"/>
    </location>
</feature>